<evidence type="ECO:0000259" key="4">
    <source>
        <dbReference type="SMART" id="SM00984"/>
    </source>
</evidence>
<dbReference type="InterPro" id="IPR008927">
    <property type="entry name" value="6-PGluconate_DH-like_C_sf"/>
</dbReference>
<evidence type="ECO:0000256" key="2">
    <source>
        <dbReference type="ARBA" id="ARBA00023027"/>
    </source>
</evidence>
<dbReference type="PANTHER" id="PTHR43491">
    <property type="entry name" value="UDP-N-ACETYL-D-MANNOSAMINE DEHYDROGENASE"/>
    <property type="match status" value="1"/>
</dbReference>
<dbReference type="GO" id="GO:0016616">
    <property type="term" value="F:oxidoreductase activity, acting on the CH-OH group of donors, NAD or NADP as acceptor"/>
    <property type="evidence" value="ECO:0007669"/>
    <property type="project" value="InterPro"/>
</dbReference>
<dbReference type="InterPro" id="IPR014027">
    <property type="entry name" value="UDP-Glc/GDP-Man_DH_C"/>
</dbReference>
<dbReference type="InterPro" id="IPR036291">
    <property type="entry name" value="NAD(P)-bd_dom_sf"/>
</dbReference>
<protein>
    <submittedName>
        <fullName evidence="5">UDP-N-acetyl-D-glucosamine dehydrogenase</fullName>
    </submittedName>
</protein>
<dbReference type="InterPro" id="IPR001732">
    <property type="entry name" value="UDP-Glc/GDP-Man_DH_N"/>
</dbReference>
<dbReference type="AlphaFoldDB" id="A0A2T0LI62"/>
<dbReference type="Gene3D" id="3.40.50.720">
    <property type="entry name" value="NAD(P)-binding Rossmann-like Domain"/>
    <property type="match status" value="2"/>
</dbReference>
<dbReference type="InterPro" id="IPR028359">
    <property type="entry name" value="UDP_ManNAc/GlcNAc_DH"/>
</dbReference>
<dbReference type="PIRSF" id="PIRSF000124">
    <property type="entry name" value="UDPglc_GDPman_dh"/>
    <property type="match status" value="1"/>
</dbReference>
<dbReference type="SUPFAM" id="SSF48179">
    <property type="entry name" value="6-phosphogluconate dehydrogenase C-terminal domain-like"/>
    <property type="match status" value="1"/>
</dbReference>
<dbReference type="Pfam" id="PF03721">
    <property type="entry name" value="UDPG_MGDP_dh_N"/>
    <property type="match status" value="1"/>
</dbReference>
<dbReference type="NCBIfam" id="TIGR03026">
    <property type="entry name" value="NDP-sugDHase"/>
    <property type="match status" value="1"/>
</dbReference>
<dbReference type="GO" id="GO:0000271">
    <property type="term" value="P:polysaccharide biosynthetic process"/>
    <property type="evidence" value="ECO:0007669"/>
    <property type="project" value="InterPro"/>
</dbReference>
<dbReference type="SMART" id="SM00984">
    <property type="entry name" value="UDPG_MGDP_dh_C"/>
    <property type="match status" value="1"/>
</dbReference>
<proteinExistence type="inferred from homology"/>
<reference evidence="5 6" key="1">
    <citation type="submission" date="2018-03" db="EMBL/GenBank/DDBJ databases">
        <title>Genomic Encyclopedia of Archaeal and Bacterial Type Strains, Phase II (KMG-II): from individual species to whole genera.</title>
        <authorList>
            <person name="Goeker M."/>
        </authorList>
    </citation>
    <scope>NUCLEOTIDE SEQUENCE [LARGE SCALE GENOMIC DNA]</scope>
    <source>
        <strain evidence="5 6">DSM 44946</strain>
    </source>
</reference>
<dbReference type="InterPro" id="IPR014026">
    <property type="entry name" value="UDP-Glc/GDP-Man_DH_dimer"/>
</dbReference>
<comment type="caution">
    <text evidence="5">The sequence shown here is derived from an EMBL/GenBank/DDBJ whole genome shotgun (WGS) entry which is preliminary data.</text>
</comment>
<dbReference type="GO" id="GO:0016628">
    <property type="term" value="F:oxidoreductase activity, acting on the CH-CH group of donors, NAD or NADP as acceptor"/>
    <property type="evidence" value="ECO:0007669"/>
    <property type="project" value="InterPro"/>
</dbReference>
<dbReference type="EMBL" id="PVNE01000003">
    <property type="protein sequence ID" value="PRX41992.1"/>
    <property type="molecule type" value="Genomic_DNA"/>
</dbReference>
<evidence type="ECO:0000313" key="5">
    <source>
        <dbReference type="EMBL" id="PRX41992.1"/>
    </source>
</evidence>
<dbReference type="Pfam" id="PF03720">
    <property type="entry name" value="UDPG_MGDP_dh_C"/>
    <property type="match status" value="1"/>
</dbReference>
<evidence type="ECO:0000256" key="1">
    <source>
        <dbReference type="ARBA" id="ARBA00023002"/>
    </source>
</evidence>
<dbReference type="SUPFAM" id="SSF51735">
    <property type="entry name" value="NAD(P)-binding Rossmann-fold domains"/>
    <property type="match status" value="1"/>
</dbReference>
<dbReference type="Proteomes" id="UP000237797">
    <property type="component" value="Unassembled WGS sequence"/>
</dbReference>
<evidence type="ECO:0000256" key="3">
    <source>
        <dbReference type="PIRNR" id="PIRNR000124"/>
    </source>
</evidence>
<dbReference type="InterPro" id="IPR017476">
    <property type="entry name" value="UDP-Glc/GDP-Man"/>
</dbReference>
<keyword evidence="6" id="KW-1185">Reference proteome</keyword>
<comment type="similarity">
    <text evidence="3">Belongs to the UDP-glucose/GDP-mannose dehydrogenase family.</text>
</comment>
<sequence length="453" mass="50913">MGRCVAVDFANKGMSDMSTDELLRKIEEKRALIGVVGLGYVGLPLAVEKAKAGYPVIGFDIQQKRVDMVNQGVNYIGDVVDEDLKELVQQGRLRATSDYSHIREVDAVAICVPTPLDKYQQPNISYVKGSTREIAKYLHPGMLVVLESTTYPGTTEEVVRPILEETGLKVGRDFHLAYSPERVDPGNKEYNTKNTPKVVGGVTPACTRVAAMLYRQVLEGEVFEVSSPAVAEMEKILENTFRNINIALANEMAILCHKMGIDIWEVIEAAKTKPYGFMAFYPGPGLGGHCIPIDPFYLTWKAREYKYHTRLIELAGEINNYMPEFVIERLMKILNRHGKPLNGSRVLLLGVAYKRDIDDMRESPVLEIIRLLEEYGANVKVSDPHIPSFRVGDRDYHSEPLTPELIERADAVVITTDHSAFDYRMIADRARVIFDTRNAMRGIGDIRGDYEKL</sequence>
<keyword evidence="2" id="KW-0520">NAD</keyword>
<feature type="domain" description="UDP-glucose/GDP-mannose dehydrogenase C-terminal" evidence="4">
    <location>
        <begin position="347"/>
        <end position="442"/>
    </location>
</feature>
<dbReference type="Pfam" id="PF00984">
    <property type="entry name" value="UDPG_MGDP_dh"/>
    <property type="match status" value="1"/>
</dbReference>
<keyword evidence="1" id="KW-0560">Oxidoreductase</keyword>
<evidence type="ECO:0000313" key="6">
    <source>
        <dbReference type="Proteomes" id="UP000237797"/>
    </source>
</evidence>
<dbReference type="GO" id="GO:0051287">
    <property type="term" value="F:NAD binding"/>
    <property type="evidence" value="ECO:0007669"/>
    <property type="project" value="InterPro"/>
</dbReference>
<dbReference type="PIRSF" id="PIRSF500136">
    <property type="entry name" value="UDP_ManNAc_DH"/>
    <property type="match status" value="1"/>
</dbReference>
<dbReference type="SUPFAM" id="SSF52413">
    <property type="entry name" value="UDP-glucose/GDP-mannose dehydrogenase C-terminal domain"/>
    <property type="match status" value="1"/>
</dbReference>
<dbReference type="PANTHER" id="PTHR43491:SF1">
    <property type="entry name" value="UDP-N-ACETYL-D-MANNOSAMINE DEHYDROGENASE"/>
    <property type="match status" value="1"/>
</dbReference>
<dbReference type="InterPro" id="IPR036220">
    <property type="entry name" value="UDP-Glc/GDP-Man_DH_C_sf"/>
</dbReference>
<gene>
    <name evidence="5" type="ORF">CLV97_1037</name>
</gene>
<organism evidence="5 6">
    <name type="scientific">Planifilum fimeticola</name>
    <dbReference type="NCBI Taxonomy" id="201975"/>
    <lineage>
        <taxon>Bacteria</taxon>
        <taxon>Bacillati</taxon>
        <taxon>Bacillota</taxon>
        <taxon>Bacilli</taxon>
        <taxon>Bacillales</taxon>
        <taxon>Thermoactinomycetaceae</taxon>
        <taxon>Planifilum</taxon>
    </lineage>
</organism>
<name>A0A2T0LI62_9BACL</name>
<accession>A0A2T0LI62</accession>